<evidence type="ECO:0000313" key="1">
    <source>
        <dbReference type="EMBL" id="MEW9490818.1"/>
    </source>
</evidence>
<dbReference type="Proteomes" id="UP000053480">
    <property type="component" value="Unassembled WGS sequence"/>
</dbReference>
<organism evidence="1 2">
    <name type="scientific">Candidatus Aramenus sulfurataquae</name>
    <dbReference type="NCBI Taxonomy" id="1326980"/>
    <lineage>
        <taxon>Archaea</taxon>
        <taxon>Thermoproteota</taxon>
        <taxon>Thermoprotei</taxon>
        <taxon>Sulfolobales</taxon>
        <taxon>Sulfolobaceae</taxon>
        <taxon>Candidatus Aramenus</taxon>
    </lineage>
</organism>
<comment type="caution">
    <text evidence="1">The sequence shown here is derived from an EMBL/GenBank/DDBJ whole genome shotgun (WGS) entry which is preliminary data.</text>
</comment>
<proteinExistence type="predicted"/>
<evidence type="ECO:0000313" key="2">
    <source>
        <dbReference type="Proteomes" id="UP000053480"/>
    </source>
</evidence>
<reference evidence="1" key="1">
    <citation type="submission" date="2024-07" db="EMBL/GenBank/DDBJ databases">
        <title>Metagenome and Metagenome-Assembled Genomes of Archaea from a hot spring from the geothermal field of Los Azufres, Mexico.</title>
        <authorList>
            <person name="Marin-Paredes R."/>
            <person name="Martinez-Romero E."/>
            <person name="Servin-Garciduenas L.E."/>
        </authorList>
    </citation>
    <scope>NUCLEOTIDE SEQUENCE</scope>
    <source>
        <strain evidence="1">AZ1-454</strain>
    </source>
</reference>
<dbReference type="EMBL" id="JZWS03000001">
    <property type="protein sequence ID" value="MEW9490818.1"/>
    <property type="molecule type" value="Genomic_DNA"/>
</dbReference>
<sequence>MKVLWAPWRATYVSNASKNKQGSCLFCDVIKEGNDKENLVVYRGEKAYVILNKFPYNPGHVMVVPYRHVSSIELLEEDEYLDLFKLVKKSVLALKRVYSPEGFNIGMNIGRTAGAGIESHIHVHVVPRWNGDANFMPIISNTKVISEILDTTYEKLTKAFKET</sequence>
<name>A0ACC6TM76_9CREN</name>
<protein>
    <submittedName>
        <fullName evidence="1">HIT domain-containing protein</fullName>
    </submittedName>
</protein>
<gene>
    <name evidence="1" type="ORF">TQ35_0001210</name>
</gene>
<accession>A0ACC6TM76</accession>